<dbReference type="AlphaFoldDB" id="A0A4R2RWS5"/>
<reference evidence="2 3" key="1">
    <citation type="submission" date="2019-03" db="EMBL/GenBank/DDBJ databases">
        <title>Genomic Encyclopedia of Type Strains, Phase IV (KMG-IV): sequencing the most valuable type-strain genomes for metagenomic binning, comparative biology and taxonomic classification.</title>
        <authorList>
            <person name="Goeker M."/>
        </authorList>
    </citation>
    <scope>NUCLEOTIDE SEQUENCE [LARGE SCALE GENOMIC DNA]</scope>
    <source>
        <strain evidence="2 3">DSM 11170</strain>
    </source>
</reference>
<gene>
    <name evidence="2" type="ORF">EDD73_10188</name>
</gene>
<evidence type="ECO:0000259" key="1">
    <source>
        <dbReference type="Pfam" id="PF01402"/>
    </source>
</evidence>
<protein>
    <submittedName>
        <fullName evidence="2">CopG family transcriptional regulator/antitoxin EndoAI</fullName>
    </submittedName>
</protein>
<dbReference type="EMBL" id="SLXT01000001">
    <property type="protein sequence ID" value="TCP68922.1"/>
    <property type="molecule type" value="Genomic_DNA"/>
</dbReference>
<dbReference type="GO" id="GO:0006355">
    <property type="term" value="P:regulation of DNA-templated transcription"/>
    <property type="evidence" value="ECO:0007669"/>
    <property type="project" value="InterPro"/>
</dbReference>
<dbReference type="CDD" id="cd22231">
    <property type="entry name" value="RHH_NikR_HicB-like"/>
    <property type="match status" value="1"/>
</dbReference>
<feature type="domain" description="Ribbon-helix-helix protein CopG" evidence="1">
    <location>
        <begin position="5"/>
        <end position="42"/>
    </location>
</feature>
<evidence type="ECO:0000313" key="2">
    <source>
        <dbReference type="EMBL" id="TCP68922.1"/>
    </source>
</evidence>
<dbReference type="Pfam" id="PF01402">
    <property type="entry name" value="RHH_1"/>
    <property type="match status" value="1"/>
</dbReference>
<dbReference type="InterPro" id="IPR002145">
    <property type="entry name" value="CopG"/>
</dbReference>
<name>A0A4R2RWS5_9FIRM</name>
<keyword evidence="3" id="KW-1185">Reference proteome</keyword>
<proteinExistence type="predicted"/>
<dbReference type="Proteomes" id="UP000294813">
    <property type="component" value="Unassembled WGS sequence"/>
</dbReference>
<organism evidence="2 3">
    <name type="scientific">Heliophilum fasciatum</name>
    <dbReference type="NCBI Taxonomy" id="35700"/>
    <lineage>
        <taxon>Bacteria</taxon>
        <taxon>Bacillati</taxon>
        <taxon>Bacillota</taxon>
        <taxon>Clostridia</taxon>
        <taxon>Eubacteriales</taxon>
        <taxon>Heliobacteriaceae</taxon>
        <taxon>Heliophilum</taxon>
    </lineage>
</organism>
<dbReference type="InterPro" id="IPR010985">
    <property type="entry name" value="Ribbon_hlx_hlx"/>
</dbReference>
<accession>A0A4R2RWS5</accession>
<sequence length="89" mass="10578">MPDLKRIQVTLPEPLLMEVDRVLMVERMNRSQLIREAVNLYMTELKRKALRDQMRRGYVEMARINLELAMEGFIAEFDAELVNEARLVR</sequence>
<dbReference type="OrthoDB" id="1634058at2"/>
<evidence type="ECO:0000313" key="3">
    <source>
        <dbReference type="Proteomes" id="UP000294813"/>
    </source>
</evidence>
<dbReference type="RefSeq" id="WP_131917694.1">
    <property type="nucleotide sequence ID" value="NZ_JAOQNU010000001.1"/>
</dbReference>
<dbReference type="Gene3D" id="1.10.1220.10">
    <property type="entry name" value="Met repressor-like"/>
    <property type="match status" value="1"/>
</dbReference>
<comment type="caution">
    <text evidence="2">The sequence shown here is derived from an EMBL/GenBank/DDBJ whole genome shotgun (WGS) entry which is preliminary data.</text>
</comment>
<dbReference type="SUPFAM" id="SSF47598">
    <property type="entry name" value="Ribbon-helix-helix"/>
    <property type="match status" value="1"/>
</dbReference>
<dbReference type="InterPro" id="IPR013321">
    <property type="entry name" value="Arc_rbn_hlx_hlx"/>
</dbReference>